<feature type="transmembrane region" description="Helical" evidence="2">
    <location>
        <begin position="218"/>
        <end position="236"/>
    </location>
</feature>
<dbReference type="OrthoDB" id="202356at2759"/>
<keyword evidence="4" id="KW-1185">Reference proteome</keyword>
<feature type="transmembrane region" description="Helical" evidence="2">
    <location>
        <begin position="61"/>
        <end position="82"/>
    </location>
</feature>
<feature type="region of interest" description="Disordered" evidence="1">
    <location>
        <begin position="93"/>
        <end position="152"/>
    </location>
</feature>
<feature type="compositionally biased region" description="Low complexity" evidence="1">
    <location>
        <begin position="102"/>
        <end position="124"/>
    </location>
</feature>
<proteinExistence type="predicted"/>
<dbReference type="AlphaFoldDB" id="A0A9W7BSF4"/>
<evidence type="ECO:0000256" key="1">
    <source>
        <dbReference type="SAM" id="MobiDB-lite"/>
    </source>
</evidence>
<comment type="caution">
    <text evidence="3">The sequence shown here is derived from an EMBL/GenBank/DDBJ whole genome shotgun (WGS) entry which is preliminary data.</text>
</comment>
<evidence type="ECO:0000256" key="2">
    <source>
        <dbReference type="SAM" id="Phobius"/>
    </source>
</evidence>
<protein>
    <submittedName>
        <fullName evidence="3">Uncharacterized protein</fullName>
    </submittedName>
</protein>
<name>A0A9W7BSF4_9STRA</name>
<dbReference type="Proteomes" id="UP001165085">
    <property type="component" value="Unassembled WGS sequence"/>
</dbReference>
<keyword evidence="2" id="KW-0472">Membrane</keyword>
<evidence type="ECO:0000313" key="3">
    <source>
        <dbReference type="EMBL" id="GMH91495.1"/>
    </source>
</evidence>
<organism evidence="3 4">
    <name type="scientific">Triparma strigata</name>
    <dbReference type="NCBI Taxonomy" id="1606541"/>
    <lineage>
        <taxon>Eukaryota</taxon>
        <taxon>Sar</taxon>
        <taxon>Stramenopiles</taxon>
        <taxon>Ochrophyta</taxon>
        <taxon>Bolidophyceae</taxon>
        <taxon>Parmales</taxon>
        <taxon>Triparmaceae</taxon>
        <taxon>Triparma</taxon>
    </lineage>
</organism>
<evidence type="ECO:0000313" key="4">
    <source>
        <dbReference type="Proteomes" id="UP001165085"/>
    </source>
</evidence>
<accession>A0A9W7BSF4</accession>
<keyword evidence="2" id="KW-0812">Transmembrane</keyword>
<gene>
    <name evidence="3" type="ORF">TrST_g5325</name>
</gene>
<keyword evidence="2" id="KW-1133">Transmembrane helix</keyword>
<reference evidence="4" key="1">
    <citation type="journal article" date="2023" name="Commun. Biol.">
        <title>Genome analysis of Parmales, the sister group of diatoms, reveals the evolutionary specialization of diatoms from phago-mixotrophs to photoautotrophs.</title>
        <authorList>
            <person name="Ban H."/>
            <person name="Sato S."/>
            <person name="Yoshikawa S."/>
            <person name="Yamada K."/>
            <person name="Nakamura Y."/>
            <person name="Ichinomiya M."/>
            <person name="Sato N."/>
            <person name="Blanc-Mathieu R."/>
            <person name="Endo H."/>
            <person name="Kuwata A."/>
            <person name="Ogata H."/>
        </authorList>
    </citation>
    <scope>NUCLEOTIDE SEQUENCE [LARGE SCALE GENOMIC DNA]</scope>
    <source>
        <strain evidence="4">NIES 3701</strain>
    </source>
</reference>
<dbReference type="EMBL" id="BRXY01000386">
    <property type="protein sequence ID" value="GMH91495.1"/>
    <property type="molecule type" value="Genomic_DNA"/>
</dbReference>
<sequence length="275" mass="30262">MTIGEIVLWFLHTSHDVKQYLITLLPYLTPSHISQVSLTYSKLYYTAIKSYLLAINLDKEAVLSLEIGVALGVCILTFLIMYPGEPFDYTKLDGGRGPNRGSSDVTSSSSDVTSSATSKTSSPNEKNEKNKKKPSSTSSSSSVASTIKEDSQMSLDWPTSKIASKMKKAQKIFGLTDSQLSSAIENAKLESLGQKASYNDVNYKAEGDGLSLSQKVDVVVYVCLFLALFYFVRRDFGASAARSFRSYFPREAKALGITADLDEYVYNLKVHENSI</sequence>